<dbReference type="EMBL" id="JASPKZ010004955">
    <property type="protein sequence ID" value="KAJ9589281.1"/>
    <property type="molecule type" value="Genomic_DNA"/>
</dbReference>
<reference evidence="2" key="2">
    <citation type="submission" date="2023-05" db="EMBL/GenBank/DDBJ databases">
        <authorList>
            <person name="Fouks B."/>
        </authorList>
    </citation>
    <scope>NUCLEOTIDE SEQUENCE</scope>
    <source>
        <strain evidence="2">Stay&amp;Tobe</strain>
        <tissue evidence="2">Testes</tissue>
    </source>
</reference>
<accession>A0AAD7ZZ04</accession>
<keyword evidence="3" id="KW-1185">Reference proteome</keyword>
<feature type="non-terminal residue" evidence="2">
    <location>
        <position position="53"/>
    </location>
</feature>
<dbReference type="Proteomes" id="UP001233999">
    <property type="component" value="Unassembled WGS sequence"/>
</dbReference>
<feature type="non-terminal residue" evidence="2">
    <location>
        <position position="1"/>
    </location>
</feature>
<name>A0AAD7ZZ04_DIPPU</name>
<sequence length="53" mass="6312">HKQTVLNVPWTFSLRCICHHAHLRLRKQARKSEGFPTVTHKQEYPRNTMATQE</sequence>
<dbReference type="AlphaFoldDB" id="A0AAD7ZZ04"/>
<evidence type="ECO:0000256" key="1">
    <source>
        <dbReference type="SAM" id="MobiDB-lite"/>
    </source>
</evidence>
<evidence type="ECO:0000313" key="3">
    <source>
        <dbReference type="Proteomes" id="UP001233999"/>
    </source>
</evidence>
<feature type="region of interest" description="Disordered" evidence="1">
    <location>
        <begin position="29"/>
        <end position="53"/>
    </location>
</feature>
<evidence type="ECO:0000313" key="2">
    <source>
        <dbReference type="EMBL" id="KAJ9589281.1"/>
    </source>
</evidence>
<comment type="caution">
    <text evidence="2">The sequence shown here is derived from an EMBL/GenBank/DDBJ whole genome shotgun (WGS) entry which is preliminary data.</text>
</comment>
<organism evidence="2 3">
    <name type="scientific">Diploptera punctata</name>
    <name type="common">Pacific beetle cockroach</name>
    <dbReference type="NCBI Taxonomy" id="6984"/>
    <lineage>
        <taxon>Eukaryota</taxon>
        <taxon>Metazoa</taxon>
        <taxon>Ecdysozoa</taxon>
        <taxon>Arthropoda</taxon>
        <taxon>Hexapoda</taxon>
        <taxon>Insecta</taxon>
        <taxon>Pterygota</taxon>
        <taxon>Neoptera</taxon>
        <taxon>Polyneoptera</taxon>
        <taxon>Dictyoptera</taxon>
        <taxon>Blattodea</taxon>
        <taxon>Blaberoidea</taxon>
        <taxon>Blaberidae</taxon>
        <taxon>Diplopterinae</taxon>
        <taxon>Diploptera</taxon>
    </lineage>
</organism>
<protein>
    <submittedName>
        <fullName evidence="2">Uncharacterized protein</fullName>
    </submittedName>
</protein>
<proteinExistence type="predicted"/>
<reference evidence="2" key="1">
    <citation type="journal article" date="2023" name="IScience">
        <title>Live-bearing cockroach genome reveals convergent evolutionary mechanisms linked to viviparity in insects and beyond.</title>
        <authorList>
            <person name="Fouks B."/>
            <person name="Harrison M.C."/>
            <person name="Mikhailova A.A."/>
            <person name="Marchal E."/>
            <person name="English S."/>
            <person name="Carruthers M."/>
            <person name="Jennings E.C."/>
            <person name="Chiamaka E.L."/>
            <person name="Frigard R.A."/>
            <person name="Pippel M."/>
            <person name="Attardo G.M."/>
            <person name="Benoit J.B."/>
            <person name="Bornberg-Bauer E."/>
            <person name="Tobe S.S."/>
        </authorList>
    </citation>
    <scope>NUCLEOTIDE SEQUENCE</scope>
    <source>
        <strain evidence="2">Stay&amp;Tobe</strain>
    </source>
</reference>
<gene>
    <name evidence="2" type="ORF">L9F63_017526</name>
</gene>